<feature type="compositionally biased region" description="Low complexity" evidence="2">
    <location>
        <begin position="86"/>
        <end position="97"/>
    </location>
</feature>
<dbReference type="EMBL" id="JBANRG010000002">
    <property type="protein sequence ID" value="KAK7470135.1"/>
    <property type="molecule type" value="Genomic_DNA"/>
</dbReference>
<feature type="region of interest" description="Disordered" evidence="2">
    <location>
        <begin position="1"/>
        <end position="269"/>
    </location>
</feature>
<feature type="compositionally biased region" description="Basic and acidic residues" evidence="2">
    <location>
        <begin position="161"/>
        <end position="174"/>
    </location>
</feature>
<feature type="region of interest" description="Disordered" evidence="2">
    <location>
        <begin position="521"/>
        <end position="631"/>
    </location>
</feature>
<accession>A0ABR1K324</accession>
<feature type="compositionally biased region" description="Low complexity" evidence="2">
    <location>
        <begin position="563"/>
        <end position="580"/>
    </location>
</feature>
<keyword evidence="4" id="KW-1185">Reference proteome</keyword>
<reference evidence="3 4" key="1">
    <citation type="submission" date="2024-01" db="EMBL/GenBank/DDBJ databases">
        <title>A draft genome for the cacao thread blight pathogen Marasmiellus scandens.</title>
        <authorList>
            <person name="Baruah I.K."/>
            <person name="Leung J."/>
            <person name="Bukari Y."/>
            <person name="Amoako-Attah I."/>
            <person name="Meinhardt L.W."/>
            <person name="Bailey B.A."/>
            <person name="Cohen S.P."/>
        </authorList>
    </citation>
    <scope>NUCLEOTIDE SEQUENCE [LARGE SCALE GENOMIC DNA]</scope>
    <source>
        <strain evidence="3 4">GH-19</strain>
    </source>
</reference>
<keyword evidence="1" id="KW-0175">Coiled coil</keyword>
<protein>
    <submittedName>
        <fullName evidence="3">Uncharacterized protein</fullName>
    </submittedName>
</protein>
<feature type="compositionally biased region" description="Low complexity" evidence="2">
    <location>
        <begin position="180"/>
        <end position="191"/>
    </location>
</feature>
<evidence type="ECO:0000313" key="3">
    <source>
        <dbReference type="EMBL" id="KAK7470135.1"/>
    </source>
</evidence>
<feature type="compositionally biased region" description="Acidic residues" evidence="2">
    <location>
        <begin position="250"/>
        <end position="266"/>
    </location>
</feature>
<dbReference type="Proteomes" id="UP001498398">
    <property type="component" value="Unassembled WGS sequence"/>
</dbReference>
<organism evidence="3 4">
    <name type="scientific">Marasmiellus scandens</name>
    <dbReference type="NCBI Taxonomy" id="2682957"/>
    <lineage>
        <taxon>Eukaryota</taxon>
        <taxon>Fungi</taxon>
        <taxon>Dikarya</taxon>
        <taxon>Basidiomycota</taxon>
        <taxon>Agaricomycotina</taxon>
        <taxon>Agaricomycetes</taxon>
        <taxon>Agaricomycetidae</taxon>
        <taxon>Agaricales</taxon>
        <taxon>Marasmiineae</taxon>
        <taxon>Omphalotaceae</taxon>
        <taxon>Marasmiellus</taxon>
    </lineage>
</organism>
<sequence>MQRDYGFWSIDTSYGRDRRSEGQPPIPTFQEAGSSSHPKPYLPYKGYNEEPADEDEEPITVKHELILAAPSSTSPSKRQSSKNKATTLPQTTSSTPTAFLPPKPVVEVSPPQPLRSETRSKRKQSGRDDKTPAKARKVQSSSSAPSTARTTVPRPILKKTTPQEKKTAESDAPARRVTRSRASSVASTAAPTDDELPDFSDPSIPPESDAASSVASGPTRKSTRRKTPVRTSRKQVKRVDRKGKGKAADDETDAEQTERESEEDEAPYSFDFAGEDDISKLFSRFKQAEAFPLSKYGYKSESAYGKKKKAIITFTPEASKFAIRVPLGTRVPVTVNLANFLKANVSSSFAFDACVHCNERFDHTCNPQGPMVSGSKLSVRKCNCCQRVGQSCTATYPISKLLLTKDLLSTFSRNSTHQLSQRLAHVLELQNLRSRLREQANALAATIRSLDDQIAFGQAQLRESSSDPTILVSQLAQGEGGSLALDEHTLHLLSVAAGWEANNLEVPSRLQLNEETGEYECVPLSSGLPSREPSPFANDSMDVDEGPPVAGPSRSRDATQEFSLTPGLLSAPSGSSGSKTRSSRKAVSTSPTVSRSARDKGKEVARSLSASTTPRKPSVSFKDLSSSEPDV</sequence>
<evidence type="ECO:0000256" key="2">
    <source>
        <dbReference type="SAM" id="MobiDB-lite"/>
    </source>
</evidence>
<feature type="compositionally biased region" description="Basic residues" evidence="2">
    <location>
        <begin position="221"/>
        <end position="245"/>
    </location>
</feature>
<feature type="compositionally biased region" description="Low complexity" evidence="2">
    <location>
        <begin position="140"/>
        <end position="151"/>
    </location>
</feature>
<feature type="coiled-coil region" evidence="1">
    <location>
        <begin position="426"/>
        <end position="453"/>
    </location>
</feature>
<gene>
    <name evidence="3" type="ORF">VKT23_001574</name>
</gene>
<proteinExistence type="predicted"/>
<evidence type="ECO:0000256" key="1">
    <source>
        <dbReference type="SAM" id="Coils"/>
    </source>
</evidence>
<feature type="compositionally biased region" description="Basic and acidic residues" evidence="2">
    <location>
        <begin position="596"/>
        <end position="605"/>
    </location>
</feature>
<evidence type="ECO:0000313" key="4">
    <source>
        <dbReference type="Proteomes" id="UP001498398"/>
    </source>
</evidence>
<comment type="caution">
    <text evidence="3">The sequence shown here is derived from an EMBL/GenBank/DDBJ whole genome shotgun (WGS) entry which is preliminary data.</text>
</comment>
<name>A0ABR1K324_9AGAR</name>
<feature type="compositionally biased region" description="Polar residues" evidence="2">
    <location>
        <begin position="210"/>
        <end position="220"/>
    </location>
</feature>